<evidence type="ECO:0000256" key="1">
    <source>
        <dbReference type="SAM" id="MobiDB-lite"/>
    </source>
</evidence>
<dbReference type="Proteomes" id="UP000887013">
    <property type="component" value="Unassembled WGS sequence"/>
</dbReference>
<feature type="region of interest" description="Disordered" evidence="1">
    <location>
        <begin position="1"/>
        <end position="34"/>
    </location>
</feature>
<sequence>MCPSLPEPPNFKNTSREEGRIKIEVPDGYQNYEK</sequence>
<feature type="non-terminal residue" evidence="2">
    <location>
        <position position="34"/>
    </location>
</feature>
<dbReference type="EMBL" id="BMAW01062475">
    <property type="protein sequence ID" value="GFT36017.1"/>
    <property type="molecule type" value="Genomic_DNA"/>
</dbReference>
<protein>
    <submittedName>
        <fullName evidence="2">Uncharacterized protein</fullName>
    </submittedName>
</protein>
<proteinExistence type="predicted"/>
<gene>
    <name evidence="2" type="ORF">NPIL_648601</name>
</gene>
<organism evidence="2 3">
    <name type="scientific">Nephila pilipes</name>
    <name type="common">Giant wood spider</name>
    <name type="synonym">Nephila maculata</name>
    <dbReference type="NCBI Taxonomy" id="299642"/>
    <lineage>
        <taxon>Eukaryota</taxon>
        <taxon>Metazoa</taxon>
        <taxon>Ecdysozoa</taxon>
        <taxon>Arthropoda</taxon>
        <taxon>Chelicerata</taxon>
        <taxon>Arachnida</taxon>
        <taxon>Araneae</taxon>
        <taxon>Araneomorphae</taxon>
        <taxon>Entelegynae</taxon>
        <taxon>Araneoidea</taxon>
        <taxon>Nephilidae</taxon>
        <taxon>Nephila</taxon>
    </lineage>
</organism>
<keyword evidence="3" id="KW-1185">Reference proteome</keyword>
<feature type="compositionally biased region" description="Basic and acidic residues" evidence="1">
    <location>
        <begin position="14"/>
        <end position="25"/>
    </location>
</feature>
<evidence type="ECO:0000313" key="3">
    <source>
        <dbReference type="Proteomes" id="UP000887013"/>
    </source>
</evidence>
<name>A0A8X6TQI3_NEPPI</name>
<reference evidence="2" key="1">
    <citation type="submission" date="2020-08" db="EMBL/GenBank/DDBJ databases">
        <title>Multicomponent nature underlies the extraordinary mechanical properties of spider dragline silk.</title>
        <authorList>
            <person name="Kono N."/>
            <person name="Nakamura H."/>
            <person name="Mori M."/>
            <person name="Yoshida Y."/>
            <person name="Ohtoshi R."/>
            <person name="Malay A.D."/>
            <person name="Moran D.A.P."/>
            <person name="Tomita M."/>
            <person name="Numata K."/>
            <person name="Arakawa K."/>
        </authorList>
    </citation>
    <scope>NUCLEOTIDE SEQUENCE</scope>
</reference>
<comment type="caution">
    <text evidence="2">The sequence shown here is derived from an EMBL/GenBank/DDBJ whole genome shotgun (WGS) entry which is preliminary data.</text>
</comment>
<dbReference type="AlphaFoldDB" id="A0A8X6TQI3"/>
<accession>A0A8X6TQI3</accession>
<evidence type="ECO:0000313" key="2">
    <source>
        <dbReference type="EMBL" id="GFT36017.1"/>
    </source>
</evidence>